<evidence type="ECO:0000256" key="4">
    <source>
        <dbReference type="ARBA" id="ARBA00037131"/>
    </source>
</evidence>
<comment type="similarity">
    <text evidence="2">Belongs to the universal stress protein A family.</text>
</comment>
<dbReference type="Proteomes" id="UP000627715">
    <property type="component" value="Unassembled WGS sequence"/>
</dbReference>
<evidence type="ECO:0000256" key="1">
    <source>
        <dbReference type="ARBA" id="ARBA00004496"/>
    </source>
</evidence>
<dbReference type="OrthoDB" id="239260at2"/>
<comment type="function">
    <text evidence="4">Required for resistance to DNA-damaging agents.</text>
</comment>
<evidence type="ECO:0000313" key="7">
    <source>
        <dbReference type="Proteomes" id="UP000627715"/>
    </source>
</evidence>
<gene>
    <name evidence="6" type="ORF">GCM10011403_06300</name>
</gene>
<evidence type="ECO:0000256" key="2">
    <source>
        <dbReference type="ARBA" id="ARBA00008791"/>
    </source>
</evidence>
<keyword evidence="3" id="KW-0963">Cytoplasm</keyword>
<accession>A0A917LQN8</accession>
<dbReference type="GO" id="GO:0005737">
    <property type="term" value="C:cytoplasm"/>
    <property type="evidence" value="ECO:0007669"/>
    <property type="project" value="UniProtKB-SubCell"/>
</dbReference>
<dbReference type="SUPFAM" id="SSF52402">
    <property type="entry name" value="Adenine nucleotide alpha hydrolases-like"/>
    <property type="match status" value="2"/>
</dbReference>
<dbReference type="Gene3D" id="3.40.50.12370">
    <property type="match status" value="1"/>
</dbReference>
<evidence type="ECO:0000259" key="5">
    <source>
        <dbReference type="Pfam" id="PF00582"/>
    </source>
</evidence>
<proteinExistence type="inferred from homology"/>
<keyword evidence="7" id="KW-1185">Reference proteome</keyword>
<comment type="subcellular location">
    <subcellularLocation>
        <location evidence="1">Cytoplasm</location>
    </subcellularLocation>
</comment>
<dbReference type="InterPro" id="IPR006016">
    <property type="entry name" value="UspA"/>
</dbReference>
<sequence length="328" mass="37353">MTSVARALDIQTRQKKGTILIVQTFKRLLVIVDPDNEADYSVERAILLAFYYKASVRLIMHKPNAQTQQDMLVRERTRQLLAEQHQRVDEYYQSQLDKCLNRFSTQGIEAQARLGHDKNGDAWMQAQIQDYQPDLVIKSIQDQSRLSRILITSTDWKLVTSCPCPLLLVKAQPWHDSGCIMAAVDPMHSKAQQSQLDHLLLNTTVNLANRVQLNAKVFHSYLPDISNMFPKVINADEYIQEIRQQHLQSLRPLLAEHGLQEDALCLKRGNLIRTLSQVIRQEKVNILVLGALSRNFVEKAIIGSTAEKILHDTSCDVLVMKHITGSKA</sequence>
<organism evidence="6 7">
    <name type="scientific">Pseudohongiella nitratireducens</name>
    <dbReference type="NCBI Taxonomy" id="1768907"/>
    <lineage>
        <taxon>Bacteria</taxon>
        <taxon>Pseudomonadati</taxon>
        <taxon>Pseudomonadota</taxon>
        <taxon>Gammaproteobacteria</taxon>
        <taxon>Pseudomonadales</taxon>
        <taxon>Pseudohongiellaceae</taxon>
        <taxon>Pseudohongiella</taxon>
    </lineage>
</organism>
<name>A0A917LQN8_9GAMM</name>
<dbReference type="EMBL" id="BMIY01000003">
    <property type="protein sequence ID" value="GGG51864.1"/>
    <property type="molecule type" value="Genomic_DNA"/>
</dbReference>
<dbReference type="PANTHER" id="PTHR47892:SF1">
    <property type="entry name" value="UNIVERSAL STRESS PROTEIN E"/>
    <property type="match status" value="1"/>
</dbReference>
<reference evidence="6" key="1">
    <citation type="journal article" date="2014" name="Int. J. Syst. Evol. Microbiol.">
        <title>Complete genome sequence of Corynebacterium casei LMG S-19264T (=DSM 44701T), isolated from a smear-ripened cheese.</title>
        <authorList>
            <consortium name="US DOE Joint Genome Institute (JGI-PGF)"/>
            <person name="Walter F."/>
            <person name="Albersmeier A."/>
            <person name="Kalinowski J."/>
            <person name="Ruckert C."/>
        </authorList>
    </citation>
    <scope>NUCLEOTIDE SEQUENCE</scope>
    <source>
        <strain evidence="6">CGMCC 1.15425</strain>
    </source>
</reference>
<dbReference type="Pfam" id="PF00582">
    <property type="entry name" value="Usp"/>
    <property type="match status" value="2"/>
</dbReference>
<protein>
    <recommendedName>
        <fullName evidence="5">UspA domain-containing protein</fullName>
    </recommendedName>
</protein>
<reference evidence="6" key="2">
    <citation type="submission" date="2020-09" db="EMBL/GenBank/DDBJ databases">
        <authorList>
            <person name="Sun Q."/>
            <person name="Zhou Y."/>
        </authorList>
    </citation>
    <scope>NUCLEOTIDE SEQUENCE</scope>
    <source>
        <strain evidence="6">CGMCC 1.15425</strain>
    </source>
</reference>
<dbReference type="AlphaFoldDB" id="A0A917LQN8"/>
<feature type="domain" description="UspA" evidence="5">
    <location>
        <begin position="25"/>
        <end position="170"/>
    </location>
</feature>
<evidence type="ECO:0000256" key="3">
    <source>
        <dbReference type="ARBA" id="ARBA00022490"/>
    </source>
</evidence>
<comment type="caution">
    <text evidence="6">The sequence shown here is derived from an EMBL/GenBank/DDBJ whole genome shotgun (WGS) entry which is preliminary data.</text>
</comment>
<dbReference type="PANTHER" id="PTHR47892">
    <property type="entry name" value="UNIVERSAL STRESS PROTEIN E"/>
    <property type="match status" value="1"/>
</dbReference>
<feature type="domain" description="UspA" evidence="5">
    <location>
        <begin position="235"/>
        <end position="321"/>
    </location>
</feature>
<evidence type="ECO:0000313" key="6">
    <source>
        <dbReference type="EMBL" id="GGG51864.1"/>
    </source>
</evidence>